<organism evidence="1 2">
    <name type="scientific">Exilibacterium tricleocarpae</name>
    <dbReference type="NCBI Taxonomy" id="2591008"/>
    <lineage>
        <taxon>Bacteria</taxon>
        <taxon>Pseudomonadati</taxon>
        <taxon>Pseudomonadota</taxon>
        <taxon>Gammaproteobacteria</taxon>
        <taxon>Cellvibrionales</taxon>
        <taxon>Cellvibrionaceae</taxon>
        <taxon>Exilibacterium</taxon>
    </lineage>
</organism>
<accession>A0A545U407</accession>
<protein>
    <submittedName>
        <fullName evidence="1">DUF2802 domain-containing protein</fullName>
    </submittedName>
</protein>
<keyword evidence="2" id="KW-1185">Reference proteome</keyword>
<dbReference type="Pfam" id="PF10975">
    <property type="entry name" value="DUF2802"/>
    <property type="match status" value="1"/>
</dbReference>
<sequence>MMMAAWIDIALVASTLTSGLAVLLALLCSVRQRRQARLTRQLYQQLQRELQVANSGAMGMGRRLVGVERRLKSTVHRQQQFEQQGENQASYSEAITLFDTGIDAAEVARRCNLSQAEASLMEMMHRHMKDGRRATWA</sequence>
<evidence type="ECO:0000313" key="1">
    <source>
        <dbReference type="EMBL" id="TQV84199.1"/>
    </source>
</evidence>
<dbReference type="InterPro" id="IPR021244">
    <property type="entry name" value="DUF2802"/>
</dbReference>
<name>A0A545U407_9GAMM</name>
<dbReference type="RefSeq" id="WP_142903279.1">
    <property type="nucleotide sequence ID" value="NZ_ML660089.1"/>
</dbReference>
<dbReference type="EMBL" id="VHSG01000006">
    <property type="protein sequence ID" value="TQV84199.1"/>
    <property type="molecule type" value="Genomic_DNA"/>
</dbReference>
<evidence type="ECO:0000313" key="2">
    <source>
        <dbReference type="Proteomes" id="UP000319732"/>
    </source>
</evidence>
<proteinExistence type="predicted"/>
<dbReference type="AlphaFoldDB" id="A0A545U407"/>
<comment type="caution">
    <text evidence="1">The sequence shown here is derived from an EMBL/GenBank/DDBJ whole genome shotgun (WGS) entry which is preliminary data.</text>
</comment>
<dbReference type="Proteomes" id="UP000319732">
    <property type="component" value="Unassembled WGS sequence"/>
</dbReference>
<dbReference type="OrthoDB" id="5706606at2"/>
<gene>
    <name evidence="1" type="ORF">FKG94_05955</name>
</gene>
<reference evidence="1 2" key="1">
    <citation type="submission" date="2019-06" db="EMBL/GenBank/DDBJ databases">
        <title>Whole genome sequence for Cellvibrionaceae sp. R142.</title>
        <authorList>
            <person name="Wang G."/>
        </authorList>
    </citation>
    <scope>NUCLEOTIDE SEQUENCE [LARGE SCALE GENOMIC DNA]</scope>
    <source>
        <strain evidence="1 2">R142</strain>
    </source>
</reference>